<gene>
    <name evidence="1" type="ORF">J8J14_03020</name>
</gene>
<evidence type="ECO:0000313" key="1">
    <source>
        <dbReference type="EMBL" id="MBP0443740.1"/>
    </source>
</evidence>
<keyword evidence="2" id="KW-1185">Reference proteome</keyword>
<evidence type="ECO:0000313" key="2">
    <source>
        <dbReference type="Proteomes" id="UP000681594"/>
    </source>
</evidence>
<dbReference type="Proteomes" id="UP000681594">
    <property type="component" value="Unassembled WGS sequence"/>
</dbReference>
<comment type="caution">
    <text evidence="1">The sequence shown here is derived from an EMBL/GenBank/DDBJ whole genome shotgun (WGS) entry which is preliminary data.</text>
</comment>
<dbReference type="EMBL" id="JAGIZB010000002">
    <property type="protein sequence ID" value="MBP0443740.1"/>
    <property type="molecule type" value="Genomic_DNA"/>
</dbReference>
<organism evidence="1 2">
    <name type="scientific">Pararoseomonas baculiformis</name>
    <dbReference type="NCBI Taxonomy" id="2820812"/>
    <lineage>
        <taxon>Bacteria</taxon>
        <taxon>Pseudomonadati</taxon>
        <taxon>Pseudomonadota</taxon>
        <taxon>Alphaproteobacteria</taxon>
        <taxon>Acetobacterales</taxon>
        <taxon>Acetobacteraceae</taxon>
        <taxon>Pararoseomonas</taxon>
    </lineage>
</organism>
<sequence>MIVLPAVLALCACVRPPPGEPGLAGYLHIFRAVQDERHACAMLGPDCAGPLEQSLARSEAMTPPGLLLDPGDAAMERHLAQSAMQAAHADCRARGIKPGSPRWDSCRVDRGIARLNELATLR</sequence>
<accession>A0ABS4AB18</accession>
<proteinExistence type="predicted"/>
<evidence type="ECO:0008006" key="3">
    <source>
        <dbReference type="Google" id="ProtNLM"/>
    </source>
</evidence>
<dbReference type="RefSeq" id="WP_209377956.1">
    <property type="nucleotide sequence ID" value="NZ_JAGIZB010000002.1"/>
</dbReference>
<reference evidence="1 2" key="1">
    <citation type="submission" date="2021-03" db="EMBL/GenBank/DDBJ databases">
        <authorList>
            <person name="So Y."/>
        </authorList>
    </citation>
    <scope>NUCLEOTIDE SEQUENCE [LARGE SCALE GENOMIC DNA]</scope>
    <source>
        <strain evidence="1 2">SSH11</strain>
    </source>
</reference>
<protein>
    <recommendedName>
        <fullName evidence="3">Lipoprotein</fullName>
    </recommendedName>
</protein>
<name>A0ABS4AB18_9PROT</name>